<dbReference type="KEGG" id="hcv:FTV88_0501"/>
<name>A0A5Q2N2X2_9FIRM</name>
<protein>
    <submittedName>
        <fullName evidence="1">Uncharacterized protein</fullName>
    </submittedName>
</protein>
<evidence type="ECO:0000313" key="2">
    <source>
        <dbReference type="Proteomes" id="UP000366051"/>
    </source>
</evidence>
<dbReference type="RefSeq" id="WP_153724204.1">
    <property type="nucleotide sequence ID" value="NZ_CP045875.1"/>
</dbReference>
<dbReference type="AlphaFoldDB" id="A0A5Q2N2X2"/>
<proteinExistence type="predicted"/>
<reference evidence="2" key="1">
    <citation type="submission" date="2019-11" db="EMBL/GenBank/DDBJ databases">
        <title>Genome sequence of Heliorestis convoluta strain HH, an alkaliphilic and minimalistic phototrophic bacterium from a soda lake in Egypt.</title>
        <authorList>
            <person name="Dewey E.D."/>
            <person name="Stokes L.M."/>
            <person name="Burchell B.M."/>
            <person name="Shaffer K.N."/>
            <person name="Huntington A.M."/>
            <person name="Baker J.M."/>
            <person name="Nadendla S."/>
            <person name="Giglio M.G."/>
            <person name="Touchman J.W."/>
            <person name="Blankenship R.E."/>
            <person name="Madigan M.T."/>
            <person name="Sattley W.M."/>
        </authorList>
    </citation>
    <scope>NUCLEOTIDE SEQUENCE [LARGE SCALE GENOMIC DNA]</scope>
    <source>
        <strain evidence="2">HH</strain>
    </source>
</reference>
<organism evidence="1 2">
    <name type="scientific">Heliorestis convoluta</name>
    <dbReference type="NCBI Taxonomy" id="356322"/>
    <lineage>
        <taxon>Bacteria</taxon>
        <taxon>Bacillati</taxon>
        <taxon>Bacillota</taxon>
        <taxon>Clostridia</taxon>
        <taxon>Eubacteriales</taxon>
        <taxon>Heliobacteriaceae</taxon>
        <taxon>Heliorestis</taxon>
    </lineage>
</organism>
<dbReference type="OrthoDB" id="9955808at2"/>
<gene>
    <name evidence="1" type="ORF">FTV88_0501</name>
</gene>
<evidence type="ECO:0000313" key="1">
    <source>
        <dbReference type="EMBL" id="QGG46680.1"/>
    </source>
</evidence>
<sequence length="47" mass="5481">MEYLVTWSDGEEVRYQFMDSAVLKRARLEPDRIYSIIELATGQVITS</sequence>
<keyword evidence="2" id="KW-1185">Reference proteome</keyword>
<dbReference type="Proteomes" id="UP000366051">
    <property type="component" value="Chromosome"/>
</dbReference>
<accession>A0A5Q2N2X2</accession>
<dbReference type="EMBL" id="CP045875">
    <property type="protein sequence ID" value="QGG46680.1"/>
    <property type="molecule type" value="Genomic_DNA"/>
</dbReference>